<dbReference type="GO" id="GO:0046872">
    <property type="term" value="F:metal ion binding"/>
    <property type="evidence" value="ECO:0007669"/>
    <property type="project" value="UniProtKB-KW"/>
</dbReference>
<dbReference type="EC" id="3.2.2.20" evidence="8"/>
<dbReference type="PANTHER" id="PTHR30037">
    <property type="entry name" value="DNA-3-METHYLADENINE GLYCOSYLASE 1"/>
    <property type="match status" value="1"/>
</dbReference>
<evidence type="ECO:0000256" key="8">
    <source>
        <dbReference type="ARBA" id="ARBA00066766"/>
    </source>
</evidence>
<accession>A0A1V4HKM6</accession>
<reference evidence="11" key="1">
    <citation type="submission" date="2016-07" db="EMBL/GenBank/DDBJ databases">
        <authorList>
            <person name="Florea S."/>
            <person name="Webb J.S."/>
            <person name="Jaromczyk J."/>
            <person name="Schardl C.L."/>
        </authorList>
    </citation>
    <scope>NUCLEOTIDE SEQUENCE [LARGE SCALE GENOMIC DNA]</scope>
    <source>
        <strain evidence="11">CY1</strain>
    </source>
</reference>
<organism evidence="10 11">
    <name type="scientific">Paenibacillus ferrarius</name>
    <dbReference type="NCBI Taxonomy" id="1469647"/>
    <lineage>
        <taxon>Bacteria</taxon>
        <taxon>Bacillati</taxon>
        <taxon>Bacillota</taxon>
        <taxon>Bacilli</taxon>
        <taxon>Bacillales</taxon>
        <taxon>Paenibacillaceae</taxon>
        <taxon>Paenibacillus</taxon>
    </lineage>
</organism>
<dbReference type="Gene3D" id="1.10.340.30">
    <property type="entry name" value="Hypothetical protein, domain 2"/>
    <property type="match status" value="1"/>
</dbReference>
<dbReference type="SUPFAM" id="SSF48150">
    <property type="entry name" value="DNA-glycosylase"/>
    <property type="match status" value="1"/>
</dbReference>
<evidence type="ECO:0000256" key="6">
    <source>
        <dbReference type="ARBA" id="ARBA00052558"/>
    </source>
</evidence>
<sequence length="186" mass="21283">MTVRCGWVNDDPLYVDYHDHEWGVPVHDDQKLFEMLNLEGAQAGLSWYTILKKREGYRAAFDEFDPHIIVNYQDEKLNELLQNPGIVRNRLKIAAVVQNAHSFLAVQKEFGSFDQYIWGFVGGKPLNNHWESMSQVPATSAISDAMSKDLKKRGFKFVGSTICYAYMQAVGMVNDHIQTCIRYGSE</sequence>
<feature type="binding site" evidence="9">
    <location>
        <position position="180"/>
    </location>
    <ligand>
        <name>Zn(2+)</name>
        <dbReference type="ChEBI" id="CHEBI:29105"/>
    </ligand>
</feature>
<evidence type="ECO:0000256" key="1">
    <source>
        <dbReference type="ARBA" id="ARBA00022723"/>
    </source>
</evidence>
<name>A0A1V4HKM6_9BACL</name>
<dbReference type="GO" id="GO:0006284">
    <property type="term" value="P:base-excision repair"/>
    <property type="evidence" value="ECO:0007669"/>
    <property type="project" value="InterPro"/>
</dbReference>
<dbReference type="NCBIfam" id="TIGR00624">
    <property type="entry name" value="tag"/>
    <property type="match status" value="1"/>
</dbReference>
<dbReference type="Pfam" id="PF03352">
    <property type="entry name" value="Adenine_glyco"/>
    <property type="match status" value="1"/>
</dbReference>
<comment type="caution">
    <text evidence="10">The sequence shown here is derived from an EMBL/GenBank/DDBJ whole genome shotgun (WGS) entry which is preliminary data.</text>
</comment>
<dbReference type="InterPro" id="IPR011257">
    <property type="entry name" value="DNA_glycosylase"/>
</dbReference>
<dbReference type="GO" id="GO:0008725">
    <property type="term" value="F:DNA-3-methyladenine glycosylase activity"/>
    <property type="evidence" value="ECO:0007669"/>
    <property type="project" value="UniProtKB-EC"/>
</dbReference>
<dbReference type="PANTHER" id="PTHR30037:SF4">
    <property type="entry name" value="DNA-3-METHYLADENINE GLYCOSYLASE I"/>
    <property type="match status" value="1"/>
</dbReference>
<keyword evidence="11" id="KW-1185">Reference proteome</keyword>
<feature type="binding site" evidence="9">
    <location>
        <position position="5"/>
    </location>
    <ligand>
        <name>Zn(2+)</name>
        <dbReference type="ChEBI" id="CHEBI:29105"/>
    </ligand>
</feature>
<comment type="function">
    <text evidence="7">Hydrolysis of the deoxyribose N-glycosidic bond to excise 3-methyladenine from the damaged DNA polymer formed by alkylation lesions.</text>
</comment>
<comment type="catalytic activity">
    <reaction evidence="6">
        <text>Hydrolysis of alkylated DNA, releasing 3-methyladenine.</text>
        <dbReference type="EC" id="3.2.2.20"/>
    </reaction>
</comment>
<dbReference type="Proteomes" id="UP000190626">
    <property type="component" value="Unassembled WGS sequence"/>
</dbReference>
<dbReference type="EMBL" id="MBTG01000012">
    <property type="protein sequence ID" value="OPH57539.1"/>
    <property type="molecule type" value="Genomic_DNA"/>
</dbReference>
<evidence type="ECO:0000256" key="3">
    <source>
        <dbReference type="ARBA" id="ARBA00022801"/>
    </source>
</evidence>
<evidence type="ECO:0000256" key="4">
    <source>
        <dbReference type="ARBA" id="ARBA00022833"/>
    </source>
</evidence>
<keyword evidence="4 9" id="KW-0862">Zinc</keyword>
<dbReference type="FunFam" id="1.10.340.30:FF:000009">
    <property type="entry name" value="DNA-3-methyladenine glycosylase I"/>
    <property type="match status" value="1"/>
</dbReference>
<evidence type="ECO:0000256" key="5">
    <source>
        <dbReference type="ARBA" id="ARBA00023204"/>
    </source>
</evidence>
<dbReference type="RefSeq" id="WP_079412839.1">
    <property type="nucleotide sequence ID" value="NZ_MBTG01000012.1"/>
</dbReference>
<evidence type="ECO:0000256" key="2">
    <source>
        <dbReference type="ARBA" id="ARBA00022763"/>
    </source>
</evidence>
<dbReference type="OrthoDB" id="9807664at2"/>
<evidence type="ECO:0000313" key="11">
    <source>
        <dbReference type="Proteomes" id="UP000190626"/>
    </source>
</evidence>
<evidence type="ECO:0000313" key="10">
    <source>
        <dbReference type="EMBL" id="OPH57539.1"/>
    </source>
</evidence>
<feature type="binding site" evidence="9">
    <location>
        <position position="18"/>
    </location>
    <ligand>
        <name>Zn(2+)</name>
        <dbReference type="ChEBI" id="CHEBI:29105"/>
    </ligand>
</feature>
<keyword evidence="2" id="KW-0227">DNA damage</keyword>
<gene>
    <name evidence="10" type="ORF">BC351_03155</name>
</gene>
<dbReference type="STRING" id="1469647.BC351_03155"/>
<dbReference type="InterPro" id="IPR005019">
    <property type="entry name" value="Adenine_glyco"/>
</dbReference>
<keyword evidence="1 9" id="KW-0479">Metal-binding</keyword>
<keyword evidence="3" id="KW-0378">Hydrolase</keyword>
<protein>
    <recommendedName>
        <fullName evidence="8">DNA-3-methyladenine glycosylase I</fullName>
        <ecNumber evidence="8">3.2.2.20</ecNumber>
    </recommendedName>
</protein>
<evidence type="ECO:0000256" key="9">
    <source>
        <dbReference type="PIRSR" id="PIRSR604597-1"/>
    </source>
</evidence>
<dbReference type="AlphaFoldDB" id="A0A1V4HKM6"/>
<dbReference type="InterPro" id="IPR052891">
    <property type="entry name" value="DNA-3mA_glycosylase"/>
</dbReference>
<dbReference type="InterPro" id="IPR004597">
    <property type="entry name" value="Tag"/>
</dbReference>
<proteinExistence type="predicted"/>
<feature type="binding site" evidence="9">
    <location>
        <position position="176"/>
    </location>
    <ligand>
        <name>Zn(2+)</name>
        <dbReference type="ChEBI" id="CHEBI:29105"/>
    </ligand>
</feature>
<evidence type="ECO:0000256" key="7">
    <source>
        <dbReference type="ARBA" id="ARBA00057608"/>
    </source>
</evidence>
<keyword evidence="5" id="KW-0234">DNA repair</keyword>